<keyword evidence="6" id="KW-0378">Hydrolase</keyword>
<gene>
    <name evidence="9" type="ORF">Zmor_027941</name>
</gene>
<evidence type="ECO:0000313" key="10">
    <source>
        <dbReference type="Proteomes" id="UP001168821"/>
    </source>
</evidence>
<comment type="similarity">
    <text evidence="3">Belongs to the HARBI1 family.</text>
</comment>
<reference evidence="9" key="1">
    <citation type="journal article" date="2023" name="G3 (Bethesda)">
        <title>Whole genome assemblies of Zophobas morio and Tenebrio molitor.</title>
        <authorList>
            <person name="Kaur S."/>
            <person name="Stinson S.A."/>
            <person name="diCenzo G.C."/>
        </authorList>
    </citation>
    <scope>NUCLEOTIDE SEQUENCE</scope>
    <source>
        <strain evidence="9">QUZm001</strain>
    </source>
</reference>
<dbReference type="PANTHER" id="PTHR22930:SF289">
    <property type="entry name" value="DDE TNP4 DOMAIN-CONTAINING PROTEIN-RELATED"/>
    <property type="match status" value="1"/>
</dbReference>
<organism evidence="9 10">
    <name type="scientific">Zophobas morio</name>
    <dbReference type="NCBI Taxonomy" id="2755281"/>
    <lineage>
        <taxon>Eukaryota</taxon>
        <taxon>Metazoa</taxon>
        <taxon>Ecdysozoa</taxon>
        <taxon>Arthropoda</taxon>
        <taxon>Hexapoda</taxon>
        <taxon>Insecta</taxon>
        <taxon>Pterygota</taxon>
        <taxon>Neoptera</taxon>
        <taxon>Endopterygota</taxon>
        <taxon>Coleoptera</taxon>
        <taxon>Polyphaga</taxon>
        <taxon>Cucujiformia</taxon>
        <taxon>Tenebrionidae</taxon>
        <taxon>Zophobas</taxon>
    </lineage>
</organism>
<dbReference type="Pfam" id="PF13359">
    <property type="entry name" value="DDE_Tnp_4"/>
    <property type="match status" value="1"/>
</dbReference>
<dbReference type="Proteomes" id="UP001168821">
    <property type="component" value="Unassembled WGS sequence"/>
</dbReference>
<feature type="domain" description="DDE Tnp4" evidence="8">
    <location>
        <begin position="29"/>
        <end position="110"/>
    </location>
</feature>
<dbReference type="EMBL" id="JALNTZ010000009">
    <property type="protein sequence ID" value="KAJ3641434.1"/>
    <property type="molecule type" value="Genomic_DNA"/>
</dbReference>
<comment type="cofactor">
    <cofactor evidence="1">
        <name>a divalent metal cation</name>
        <dbReference type="ChEBI" id="CHEBI:60240"/>
    </cofactor>
</comment>
<evidence type="ECO:0000256" key="4">
    <source>
        <dbReference type="ARBA" id="ARBA00022722"/>
    </source>
</evidence>
<evidence type="ECO:0000256" key="1">
    <source>
        <dbReference type="ARBA" id="ARBA00001968"/>
    </source>
</evidence>
<comment type="subcellular location">
    <subcellularLocation>
        <location evidence="2">Nucleus</location>
    </subcellularLocation>
</comment>
<evidence type="ECO:0000313" key="9">
    <source>
        <dbReference type="EMBL" id="KAJ3641434.1"/>
    </source>
</evidence>
<evidence type="ECO:0000256" key="5">
    <source>
        <dbReference type="ARBA" id="ARBA00022723"/>
    </source>
</evidence>
<dbReference type="GO" id="GO:0004518">
    <property type="term" value="F:nuclease activity"/>
    <property type="evidence" value="ECO:0007669"/>
    <property type="project" value="UniProtKB-KW"/>
</dbReference>
<keyword evidence="10" id="KW-1185">Reference proteome</keyword>
<dbReference type="PANTHER" id="PTHR22930">
    <property type="match status" value="1"/>
</dbReference>
<comment type="caution">
    <text evidence="9">The sequence shown here is derived from an EMBL/GenBank/DDBJ whole genome shotgun (WGS) entry which is preliminary data.</text>
</comment>
<evidence type="ECO:0000256" key="6">
    <source>
        <dbReference type="ARBA" id="ARBA00022801"/>
    </source>
</evidence>
<dbReference type="InterPro" id="IPR045249">
    <property type="entry name" value="HARBI1-like"/>
</dbReference>
<proteinExistence type="inferred from homology"/>
<evidence type="ECO:0000256" key="2">
    <source>
        <dbReference type="ARBA" id="ARBA00004123"/>
    </source>
</evidence>
<evidence type="ECO:0000259" key="8">
    <source>
        <dbReference type="Pfam" id="PF13359"/>
    </source>
</evidence>
<evidence type="ECO:0000256" key="7">
    <source>
        <dbReference type="ARBA" id="ARBA00023242"/>
    </source>
</evidence>
<protein>
    <recommendedName>
        <fullName evidence="8">DDE Tnp4 domain-containing protein</fullName>
    </recommendedName>
</protein>
<dbReference type="GO" id="GO:0016787">
    <property type="term" value="F:hydrolase activity"/>
    <property type="evidence" value="ECO:0007669"/>
    <property type="project" value="UniProtKB-KW"/>
</dbReference>
<keyword evidence="7" id="KW-0539">Nucleus</keyword>
<keyword evidence="4" id="KW-0540">Nuclease</keyword>
<sequence>MLLLDGPGLPTTQQYLITPNITRDFERRIYPNCIILEDSGYPARCYFLTPLLNPQTQGEQLYNEAHIRTRNIIERTFGVWKRRFPILAYGCRLKQNTVLAVIIACAVLHNIARERPAEINQHEL</sequence>
<dbReference type="GO" id="GO:0005634">
    <property type="term" value="C:nucleus"/>
    <property type="evidence" value="ECO:0007669"/>
    <property type="project" value="UniProtKB-SubCell"/>
</dbReference>
<keyword evidence="5" id="KW-0479">Metal-binding</keyword>
<evidence type="ECO:0000256" key="3">
    <source>
        <dbReference type="ARBA" id="ARBA00006958"/>
    </source>
</evidence>
<name>A0AA38HQ27_9CUCU</name>
<dbReference type="InterPro" id="IPR027806">
    <property type="entry name" value="HARBI1_dom"/>
</dbReference>
<dbReference type="GO" id="GO:0046872">
    <property type="term" value="F:metal ion binding"/>
    <property type="evidence" value="ECO:0007669"/>
    <property type="project" value="UniProtKB-KW"/>
</dbReference>
<dbReference type="AlphaFoldDB" id="A0AA38HQ27"/>
<accession>A0AA38HQ27</accession>